<dbReference type="OrthoDB" id="3256438at2759"/>
<dbReference type="Proteomes" id="UP000310158">
    <property type="component" value="Unassembled WGS sequence"/>
</dbReference>
<dbReference type="AlphaFoldDB" id="A0A4S4M2G8"/>
<proteinExistence type="predicted"/>
<dbReference type="EMBL" id="SGPL01000051">
    <property type="protein sequence ID" value="THH19262.1"/>
    <property type="molecule type" value="Genomic_DNA"/>
</dbReference>
<evidence type="ECO:0000256" key="1">
    <source>
        <dbReference type="SAM" id="MobiDB-lite"/>
    </source>
</evidence>
<reference evidence="2 3" key="1">
    <citation type="submission" date="2019-02" db="EMBL/GenBank/DDBJ databases">
        <title>Genome sequencing of the rare red list fungi Bondarzewia mesenterica.</title>
        <authorList>
            <person name="Buettner E."/>
            <person name="Kellner H."/>
        </authorList>
    </citation>
    <scope>NUCLEOTIDE SEQUENCE [LARGE SCALE GENOMIC DNA]</scope>
    <source>
        <strain evidence="2 3">DSM 108281</strain>
    </source>
</reference>
<organism evidence="2 3">
    <name type="scientific">Bondarzewia mesenterica</name>
    <dbReference type="NCBI Taxonomy" id="1095465"/>
    <lineage>
        <taxon>Eukaryota</taxon>
        <taxon>Fungi</taxon>
        <taxon>Dikarya</taxon>
        <taxon>Basidiomycota</taxon>
        <taxon>Agaricomycotina</taxon>
        <taxon>Agaricomycetes</taxon>
        <taxon>Russulales</taxon>
        <taxon>Bondarzewiaceae</taxon>
        <taxon>Bondarzewia</taxon>
    </lineage>
</organism>
<keyword evidence="3" id="KW-1185">Reference proteome</keyword>
<sequence length="205" mass="22848">MRTTSLSATRPLSASPPTTSSSSLRRTASYLSLPELYPDPVSSSELLTSCRMLERSSHVPYTRTLQYYKEQRQRTKAAIRSELLSVSSNPLSSCPFPRSRTNSPLAPLQRILPARATFPRSKREPDLYRAAITGHMRCTPEGQKILHMGPRLALSILSATQELERIVACQSHREPDGDVIMTDGSLGLSWVFVPNEDWEMVDTSA</sequence>
<protein>
    <submittedName>
        <fullName evidence="2">Uncharacterized protein</fullName>
    </submittedName>
</protein>
<gene>
    <name evidence="2" type="ORF">EW146_g1879</name>
</gene>
<evidence type="ECO:0000313" key="3">
    <source>
        <dbReference type="Proteomes" id="UP000310158"/>
    </source>
</evidence>
<name>A0A4S4M2G8_9AGAM</name>
<comment type="caution">
    <text evidence="2">The sequence shown here is derived from an EMBL/GenBank/DDBJ whole genome shotgun (WGS) entry which is preliminary data.</text>
</comment>
<feature type="region of interest" description="Disordered" evidence="1">
    <location>
        <begin position="1"/>
        <end position="25"/>
    </location>
</feature>
<evidence type="ECO:0000313" key="2">
    <source>
        <dbReference type="EMBL" id="THH19262.1"/>
    </source>
</evidence>
<accession>A0A4S4M2G8</accession>